<gene>
    <name evidence="1" type="ORF">QTN47_23095</name>
</gene>
<organism evidence="1 2">
    <name type="scientific">Danxiaibacter flavus</name>
    <dbReference type="NCBI Taxonomy" id="3049108"/>
    <lineage>
        <taxon>Bacteria</taxon>
        <taxon>Pseudomonadati</taxon>
        <taxon>Bacteroidota</taxon>
        <taxon>Chitinophagia</taxon>
        <taxon>Chitinophagales</taxon>
        <taxon>Chitinophagaceae</taxon>
        <taxon>Danxiaibacter</taxon>
    </lineage>
</organism>
<accession>A0ABV3ZKJ6</accession>
<comment type="caution">
    <text evidence="1">The sequence shown here is derived from an EMBL/GenBank/DDBJ whole genome shotgun (WGS) entry which is preliminary data.</text>
</comment>
<proteinExistence type="predicted"/>
<name>A0ABV3ZKJ6_9BACT</name>
<sequence>MKKLFILLLAPAFVCAQKNVISVDRITPKADKIMEFEKAVSNHIQKYHTGNWKMHVFEVQTGQYAGAYDLIEGPNTWDDIDGRKDLSKEHTEDWMKNIAPLTSDRTFAAFGVYKPELSSGSPQDSATKIYLTHITAKPGKVTKVTDMIKTMKTMWDKDNQSVGVYQMMLSGEPGFTIAYRLKDGLKEMADGYRKPLPERFNAANGDGSFDKFLTDFADAVQSRWDEYVILRADLSSK</sequence>
<keyword evidence="2" id="KW-1185">Reference proteome</keyword>
<protein>
    <recommendedName>
        <fullName evidence="3">NIPSNAP protein</fullName>
    </recommendedName>
</protein>
<evidence type="ECO:0000313" key="1">
    <source>
        <dbReference type="EMBL" id="MEX6690417.1"/>
    </source>
</evidence>
<evidence type="ECO:0000313" key="2">
    <source>
        <dbReference type="Proteomes" id="UP001560573"/>
    </source>
</evidence>
<dbReference type="Proteomes" id="UP001560573">
    <property type="component" value="Unassembled WGS sequence"/>
</dbReference>
<dbReference type="RefSeq" id="WP_369331829.1">
    <property type="nucleotide sequence ID" value="NZ_JAULBC010000008.1"/>
</dbReference>
<reference evidence="1 2" key="1">
    <citation type="submission" date="2023-07" db="EMBL/GenBank/DDBJ databases">
        <authorList>
            <person name="Lian W.-H."/>
        </authorList>
    </citation>
    <scope>NUCLEOTIDE SEQUENCE [LARGE SCALE GENOMIC DNA]</scope>
    <source>
        <strain evidence="1 2">SYSU DXS3180</strain>
    </source>
</reference>
<dbReference type="EMBL" id="JAULBC010000008">
    <property type="protein sequence ID" value="MEX6690417.1"/>
    <property type="molecule type" value="Genomic_DNA"/>
</dbReference>
<evidence type="ECO:0008006" key="3">
    <source>
        <dbReference type="Google" id="ProtNLM"/>
    </source>
</evidence>